<keyword evidence="2" id="KW-1185">Reference proteome</keyword>
<organism evidence="1 2">
    <name type="scientific">Sordaria macrospora (strain ATCC MYA-333 / DSM 997 / K(L3346) / K-hell)</name>
    <dbReference type="NCBI Taxonomy" id="771870"/>
    <lineage>
        <taxon>Eukaryota</taxon>
        <taxon>Fungi</taxon>
        <taxon>Dikarya</taxon>
        <taxon>Ascomycota</taxon>
        <taxon>Pezizomycotina</taxon>
        <taxon>Sordariomycetes</taxon>
        <taxon>Sordariomycetidae</taxon>
        <taxon>Sordariales</taxon>
        <taxon>Sordariaceae</taxon>
        <taxon>Sordaria</taxon>
    </lineage>
</organism>
<dbReference type="Proteomes" id="UP000001881">
    <property type="component" value="Unassembled WGS sequence"/>
</dbReference>
<sequence length="101" mass="10087">MIKPANTARPAAVEPAMIPAFAPVDNPSSSSTLSLPVRDDSASLPDVAVSTGALLTVVPGGDVDVMNEAGAEVRVETVIEIMVAVAVALVGLAVPVKPAAE</sequence>
<dbReference type="VEuPathDB" id="FungiDB:SMAC_00810"/>
<dbReference type="InParanoid" id="F7VN51"/>
<accession>F7VN51</accession>
<dbReference type="HOGENOM" id="CLU_2293449_0_0_1"/>
<protein>
    <submittedName>
        <fullName evidence="1">WGS project CABT00000000 data, contig 2.2</fullName>
    </submittedName>
</protein>
<evidence type="ECO:0000313" key="2">
    <source>
        <dbReference type="Proteomes" id="UP000001881"/>
    </source>
</evidence>
<proteinExistence type="predicted"/>
<gene>
    <name evidence="1" type="ORF">SMAC_00810</name>
</gene>
<dbReference type="AlphaFoldDB" id="F7VN51"/>
<comment type="caution">
    <text evidence="1">The sequence shown here is derived from an EMBL/GenBank/DDBJ whole genome shotgun (WGS) entry which is preliminary data.</text>
</comment>
<reference evidence="1 2" key="1">
    <citation type="journal article" date="2010" name="PLoS Genet.">
        <title>De novo assembly of a 40 Mb eukaryotic genome from short sequence reads: Sordaria macrospora, a model organism for fungal morphogenesis.</title>
        <authorList>
            <person name="Nowrousian M."/>
            <person name="Stajich J."/>
            <person name="Chu M."/>
            <person name="Engh I."/>
            <person name="Espagne E."/>
            <person name="Halliday K."/>
            <person name="Kamerewerd J."/>
            <person name="Kempken F."/>
            <person name="Knab B."/>
            <person name="Kuo H.C."/>
            <person name="Osiewacz H.D."/>
            <person name="Poeggeler S."/>
            <person name="Read N."/>
            <person name="Seiler S."/>
            <person name="Smith K."/>
            <person name="Zickler D."/>
            <person name="Kueck U."/>
            <person name="Freitag M."/>
        </authorList>
    </citation>
    <scope>NUCLEOTIDE SEQUENCE [LARGE SCALE GENOMIC DNA]</scope>
    <source>
        <strain evidence="2">ATCC MYA-333 / DSM 997 / K(L3346) / K-hell</strain>
        <tissue evidence="1">Mycelium</tissue>
    </source>
</reference>
<name>F7VN51_SORMK</name>
<dbReference type="EMBL" id="CABT02000002">
    <property type="protein sequence ID" value="CCC06780.1"/>
    <property type="molecule type" value="Genomic_DNA"/>
</dbReference>
<evidence type="ECO:0000313" key="1">
    <source>
        <dbReference type="EMBL" id="CCC06780.1"/>
    </source>
</evidence>